<sequence>MGIGMKNYTSEGPPFATAEYKALTVEQTSGNQNEKSMFILAHFKPVSHACVPCGAQDSLMHCDDCHQPYPLQYLDQSHKHVCHYRRLCGGCMKQDSSTSLPVQKPSRPKTKEHLEDFDLTDIVQNSLLTKSPGKDTSGKDVADLSLAETSLQNLTDPKIGSRSREKFGTGYDGVSSKFSTVCSVSCSVLERPTIEITDPLPKDGFITLCGEINVQTKLTLPLITFSQRYKRKKFMDGVVTQSNVLLEEENCSLLTKWINHTNDNAGSCELTSCMDHLANFKQSRSFQKEGNCLMKLRLRSVFKEETTAR</sequence>
<comment type="caution">
    <text evidence="1">The sequence shown here is derived from an EMBL/GenBank/DDBJ whole genome shotgun (WGS) entry which is preliminary data.</text>
</comment>
<dbReference type="Proteomes" id="UP001163823">
    <property type="component" value="Chromosome 3"/>
</dbReference>
<organism evidence="1 2">
    <name type="scientific">Quillaja saponaria</name>
    <name type="common">Soap bark tree</name>
    <dbReference type="NCBI Taxonomy" id="32244"/>
    <lineage>
        <taxon>Eukaryota</taxon>
        <taxon>Viridiplantae</taxon>
        <taxon>Streptophyta</taxon>
        <taxon>Embryophyta</taxon>
        <taxon>Tracheophyta</taxon>
        <taxon>Spermatophyta</taxon>
        <taxon>Magnoliopsida</taxon>
        <taxon>eudicotyledons</taxon>
        <taxon>Gunneridae</taxon>
        <taxon>Pentapetalae</taxon>
        <taxon>rosids</taxon>
        <taxon>fabids</taxon>
        <taxon>Fabales</taxon>
        <taxon>Quillajaceae</taxon>
        <taxon>Quillaja</taxon>
    </lineage>
</organism>
<keyword evidence="2" id="KW-1185">Reference proteome</keyword>
<protein>
    <submittedName>
        <fullName evidence="1">Protein CHROMATIN REMODELING 4</fullName>
    </submittedName>
</protein>
<reference evidence="1" key="1">
    <citation type="journal article" date="2023" name="Science">
        <title>Elucidation of the pathway for biosynthesis of saponin adjuvants from the soapbark tree.</title>
        <authorList>
            <person name="Reed J."/>
            <person name="Orme A."/>
            <person name="El-Demerdash A."/>
            <person name="Owen C."/>
            <person name="Martin L.B.B."/>
            <person name="Misra R.C."/>
            <person name="Kikuchi S."/>
            <person name="Rejzek M."/>
            <person name="Martin A.C."/>
            <person name="Harkess A."/>
            <person name="Leebens-Mack J."/>
            <person name="Louveau T."/>
            <person name="Stephenson M.J."/>
            <person name="Osbourn A."/>
        </authorList>
    </citation>
    <scope>NUCLEOTIDE SEQUENCE</scope>
    <source>
        <strain evidence="1">S10</strain>
    </source>
</reference>
<proteinExistence type="predicted"/>
<dbReference type="AlphaFoldDB" id="A0AAD7QBH0"/>
<accession>A0AAD7QBH0</accession>
<name>A0AAD7QBH0_QUISA</name>
<evidence type="ECO:0000313" key="2">
    <source>
        <dbReference type="Proteomes" id="UP001163823"/>
    </source>
</evidence>
<evidence type="ECO:0000313" key="1">
    <source>
        <dbReference type="EMBL" id="KAJ7978230.1"/>
    </source>
</evidence>
<gene>
    <name evidence="1" type="ORF">O6P43_007731</name>
</gene>
<dbReference type="KEGG" id="qsa:O6P43_007731"/>
<dbReference type="EMBL" id="JARAOO010000003">
    <property type="protein sequence ID" value="KAJ7978230.1"/>
    <property type="molecule type" value="Genomic_DNA"/>
</dbReference>